<dbReference type="Gene3D" id="3.20.20.140">
    <property type="entry name" value="Metal-dependent hydrolases"/>
    <property type="match status" value="1"/>
</dbReference>
<dbReference type="SUPFAM" id="SSF89550">
    <property type="entry name" value="PHP domain-like"/>
    <property type="match status" value="1"/>
</dbReference>
<comment type="catalytic activity">
    <reaction evidence="7 8">
        <text>L-histidinol phosphate + H2O = L-histidinol + phosphate</text>
        <dbReference type="Rhea" id="RHEA:14465"/>
        <dbReference type="ChEBI" id="CHEBI:15377"/>
        <dbReference type="ChEBI" id="CHEBI:43474"/>
        <dbReference type="ChEBI" id="CHEBI:57699"/>
        <dbReference type="ChEBI" id="CHEBI:57980"/>
        <dbReference type="EC" id="3.1.3.15"/>
    </reaction>
</comment>
<keyword evidence="5 8" id="KW-0378">Hydrolase</keyword>
<dbReference type="PANTHER" id="PTHR21039">
    <property type="entry name" value="HISTIDINOL PHOSPHATASE-RELATED"/>
    <property type="match status" value="1"/>
</dbReference>
<reference evidence="10 11" key="1">
    <citation type="submission" date="2024-04" db="EMBL/GenBank/DDBJ databases">
        <title>Defined microbial consortia suppress multidrug-resistant proinflammatory Enterobacteriaceae via ecological control.</title>
        <authorList>
            <person name="Furuichi M."/>
            <person name="Kawaguchi T."/>
            <person name="Pust M."/>
            <person name="Yasuma K."/>
            <person name="Plichta D."/>
            <person name="Hasegawa N."/>
            <person name="Ohya T."/>
            <person name="Bhattarai S."/>
            <person name="Sasajima S."/>
            <person name="Aoto Y."/>
            <person name="Tuganbaev T."/>
            <person name="Yaginuma M."/>
            <person name="Ueda M."/>
            <person name="Okahashi N."/>
            <person name="Amafuji K."/>
            <person name="Kiridooshi Y."/>
            <person name="Sugita K."/>
            <person name="Strazar M."/>
            <person name="Skelly A."/>
            <person name="Suda W."/>
            <person name="Hattori M."/>
            <person name="Nakamoto N."/>
            <person name="Caballero S."/>
            <person name="Norman J."/>
            <person name="Olle B."/>
            <person name="Tanoue T."/>
            <person name="Arita M."/>
            <person name="Bucci V."/>
            <person name="Atarashi K."/>
            <person name="Xavier R."/>
            <person name="Honda K."/>
        </authorList>
    </citation>
    <scope>NUCLEOTIDE SEQUENCE [LARGE SCALE GENOMIC DNA]</scope>
    <source>
        <strain evidence="11">f13</strain>
    </source>
</reference>
<dbReference type="InterPro" id="IPR010140">
    <property type="entry name" value="Histidinol_P_phosphatase_HisJ"/>
</dbReference>
<dbReference type="InterPro" id="IPR016195">
    <property type="entry name" value="Pol/histidinol_Pase-like"/>
</dbReference>
<name>A0ABQ0AW27_9FIRM</name>
<protein>
    <recommendedName>
        <fullName evidence="3 8">Histidinol-phosphatase</fullName>
        <shortName evidence="8">HolPase</shortName>
        <ecNumber evidence="3 8">3.1.3.15</ecNumber>
    </recommendedName>
</protein>
<proteinExistence type="inferred from homology"/>
<comment type="caution">
    <text evidence="10">The sequence shown here is derived from an EMBL/GenBank/DDBJ whole genome shotgun (WGS) entry which is preliminary data.</text>
</comment>
<accession>A0ABQ0AW27</accession>
<keyword evidence="4 8" id="KW-0028">Amino-acid biosynthesis</keyword>
<comment type="pathway">
    <text evidence="1 8">Amino-acid biosynthesis; L-histidine biosynthesis; L-histidine from 5-phospho-alpha-D-ribose 1-diphosphate: step 8/9.</text>
</comment>
<dbReference type="NCBIfam" id="TIGR01856">
    <property type="entry name" value="hisJ_fam"/>
    <property type="match status" value="1"/>
</dbReference>
<evidence type="ECO:0000256" key="8">
    <source>
        <dbReference type="RuleBase" id="RU366003"/>
    </source>
</evidence>
<evidence type="ECO:0000256" key="2">
    <source>
        <dbReference type="ARBA" id="ARBA00009152"/>
    </source>
</evidence>
<dbReference type="PANTHER" id="PTHR21039:SF0">
    <property type="entry name" value="HISTIDINOL-PHOSPHATASE"/>
    <property type="match status" value="1"/>
</dbReference>
<dbReference type="Pfam" id="PF02811">
    <property type="entry name" value="PHP"/>
    <property type="match status" value="1"/>
</dbReference>
<feature type="domain" description="Polymerase/histidinol phosphatase N-terminal" evidence="9">
    <location>
        <begin position="3"/>
        <end position="85"/>
    </location>
</feature>
<evidence type="ECO:0000256" key="1">
    <source>
        <dbReference type="ARBA" id="ARBA00004970"/>
    </source>
</evidence>
<sequence length="269" mass="30956">MIYDCHLHTEFSGDSDTPVQAQIKRAAALGMKEIAVTDHHDYDCPFCEDDFELHLPEYLSALKSIKKKYEGMLRINIGIELGLQCHIRDYLEKFYEAYGGEFDFIIGSSHFIRHQDPYFPDFWEGCGSKKGLEDFFEASLKRVRLLHPFFDSYGHLDYGARYAPDGESVYSYENFKEPVDAILQILIQQGKALECNTGGLRSRLQQTNPAPSILKRYREMGGELITVGSDAHTPEHLGYGFEQARELLKSCGFRYYTVFHHRKAEMIPL</sequence>
<keyword evidence="6 8" id="KW-0368">Histidine biosynthesis</keyword>
<evidence type="ECO:0000259" key="9">
    <source>
        <dbReference type="SMART" id="SM00481"/>
    </source>
</evidence>
<gene>
    <name evidence="10" type="ORF">F130042H8_12960</name>
</gene>
<dbReference type="EC" id="3.1.3.15" evidence="3 8"/>
<organism evidence="10 11">
    <name type="scientific">Enterocloster alcoholdehydrogenati</name>
    <dbReference type="NCBI Taxonomy" id="2547410"/>
    <lineage>
        <taxon>Bacteria</taxon>
        <taxon>Bacillati</taxon>
        <taxon>Bacillota</taxon>
        <taxon>Clostridia</taxon>
        <taxon>Lachnospirales</taxon>
        <taxon>Lachnospiraceae</taxon>
        <taxon>Enterocloster</taxon>
    </lineage>
</organism>
<dbReference type="InterPro" id="IPR003141">
    <property type="entry name" value="Pol/His_phosphatase_N"/>
</dbReference>
<comment type="similarity">
    <text evidence="2 8">Belongs to the PHP hydrolase family. HisK subfamily.</text>
</comment>
<dbReference type="EMBL" id="BAABXL010000001">
    <property type="protein sequence ID" value="GAA6268236.1"/>
    <property type="molecule type" value="Genomic_DNA"/>
</dbReference>
<dbReference type="InterPro" id="IPR004013">
    <property type="entry name" value="PHP_dom"/>
</dbReference>
<evidence type="ECO:0000256" key="4">
    <source>
        <dbReference type="ARBA" id="ARBA00022605"/>
    </source>
</evidence>
<evidence type="ECO:0000313" key="11">
    <source>
        <dbReference type="Proteomes" id="UP001600894"/>
    </source>
</evidence>
<evidence type="ECO:0000256" key="6">
    <source>
        <dbReference type="ARBA" id="ARBA00023102"/>
    </source>
</evidence>
<evidence type="ECO:0000256" key="3">
    <source>
        <dbReference type="ARBA" id="ARBA00013085"/>
    </source>
</evidence>
<dbReference type="Proteomes" id="UP001600894">
    <property type="component" value="Unassembled WGS sequence"/>
</dbReference>
<evidence type="ECO:0000256" key="7">
    <source>
        <dbReference type="ARBA" id="ARBA00049158"/>
    </source>
</evidence>
<evidence type="ECO:0000313" key="10">
    <source>
        <dbReference type="EMBL" id="GAA6268236.1"/>
    </source>
</evidence>
<evidence type="ECO:0000256" key="5">
    <source>
        <dbReference type="ARBA" id="ARBA00022801"/>
    </source>
</evidence>
<keyword evidence="11" id="KW-1185">Reference proteome</keyword>
<dbReference type="SMART" id="SM00481">
    <property type="entry name" value="POLIIIAc"/>
    <property type="match status" value="1"/>
</dbReference>
<dbReference type="RefSeq" id="WP_176254685.1">
    <property type="nucleotide sequence ID" value="NZ_BAABXL010000001.1"/>
</dbReference>